<keyword evidence="2" id="KW-1185">Reference proteome</keyword>
<gene>
    <name evidence="1" type="ORF">PPRIM_AZ9-3.1.T0280069</name>
</gene>
<reference evidence="1" key="1">
    <citation type="submission" date="2021-01" db="EMBL/GenBank/DDBJ databases">
        <authorList>
            <consortium name="Genoscope - CEA"/>
            <person name="William W."/>
        </authorList>
    </citation>
    <scope>NUCLEOTIDE SEQUENCE</scope>
</reference>
<name>A0A8S1KU06_PARPR</name>
<organism evidence="1 2">
    <name type="scientific">Paramecium primaurelia</name>
    <dbReference type="NCBI Taxonomy" id="5886"/>
    <lineage>
        <taxon>Eukaryota</taxon>
        <taxon>Sar</taxon>
        <taxon>Alveolata</taxon>
        <taxon>Ciliophora</taxon>
        <taxon>Intramacronucleata</taxon>
        <taxon>Oligohymenophorea</taxon>
        <taxon>Peniculida</taxon>
        <taxon>Parameciidae</taxon>
        <taxon>Paramecium</taxon>
    </lineage>
</organism>
<evidence type="ECO:0000313" key="2">
    <source>
        <dbReference type="Proteomes" id="UP000688137"/>
    </source>
</evidence>
<proteinExistence type="predicted"/>
<dbReference type="EMBL" id="CAJJDM010000027">
    <property type="protein sequence ID" value="CAD8058889.1"/>
    <property type="molecule type" value="Genomic_DNA"/>
</dbReference>
<sequence length="130" mass="15087">MKQGQVIRKFESFGFSSLNPSDPNAEKELVLHISNQVQKGNDFKIKIKSTKQLSQIQQILDYFIKIKSSLKNEDLEDYGIQNHVTLKLLARKQGQQLYFINSIHNILEESKKTQEQFQNAKWAVEGAFMK</sequence>
<comment type="caution">
    <text evidence="1">The sequence shown here is derived from an EMBL/GenBank/DDBJ whole genome shotgun (WGS) entry which is preliminary data.</text>
</comment>
<protein>
    <submittedName>
        <fullName evidence="1">Uncharacterized protein</fullName>
    </submittedName>
</protein>
<dbReference type="Proteomes" id="UP000688137">
    <property type="component" value="Unassembled WGS sequence"/>
</dbReference>
<dbReference type="AlphaFoldDB" id="A0A8S1KU06"/>
<evidence type="ECO:0000313" key="1">
    <source>
        <dbReference type="EMBL" id="CAD8058889.1"/>
    </source>
</evidence>
<accession>A0A8S1KU06</accession>